<gene>
    <name evidence="2" type="ORF">C5Y93_22185</name>
</gene>
<dbReference type="InterPro" id="IPR029044">
    <property type="entry name" value="Nucleotide-diphossugar_trans"/>
</dbReference>
<dbReference type="AlphaFoldDB" id="A0A2S8GHK1"/>
<feature type="domain" description="Glycosyltransferase 2-like" evidence="1">
    <location>
        <begin position="13"/>
        <end position="144"/>
    </location>
</feature>
<dbReference type="Gene3D" id="3.90.550.10">
    <property type="entry name" value="Spore Coat Polysaccharide Biosynthesis Protein SpsA, Chain A"/>
    <property type="match status" value="1"/>
</dbReference>
<dbReference type="PANTHER" id="PTHR43685">
    <property type="entry name" value="GLYCOSYLTRANSFERASE"/>
    <property type="match status" value="1"/>
</dbReference>
<dbReference type="Pfam" id="PF00535">
    <property type="entry name" value="Glycos_transf_2"/>
    <property type="match status" value="1"/>
</dbReference>
<accession>A0A2S8GHK1</accession>
<dbReference type="RefSeq" id="WP_105337653.1">
    <property type="nucleotide sequence ID" value="NZ_PUHZ01000022.1"/>
</dbReference>
<sequence length="345" mass="39198">MISEMTSEPVSISVVIPTYNRKESVCGAIDSVLAQTYLPAEIVVVNDGSTDGTVEYLKDRYGDKINLVSQANQGASAARNFGVSVATSKWVAFLDSDDLWHPEKLKHQAELLKLRPDLDYVTCNGALVDTPDKRLVKTSYLSHATPISGDFYEVPDSLFSINWVYRDSRSVTFFLQALMIRRDIYEREGGLDVTLRVAEDYDFFVRIAKYSHGYVDRIGWYYRTVRDEVALTSKTDWQQIWEDRMHTGTALERYVALNRDSISRKALAESRKFLIQCDYQGTHLSLAKDDVQEARRYAVRLLKRGLHSKTVHSLMIAALPGMTLRLIKLKARIRRSLKPASVASN</sequence>
<evidence type="ECO:0000259" key="1">
    <source>
        <dbReference type="Pfam" id="PF00535"/>
    </source>
</evidence>
<dbReference type="Proteomes" id="UP000237819">
    <property type="component" value="Unassembled WGS sequence"/>
</dbReference>
<evidence type="ECO:0000313" key="2">
    <source>
        <dbReference type="EMBL" id="PQO43897.1"/>
    </source>
</evidence>
<dbReference type="SUPFAM" id="SSF53448">
    <property type="entry name" value="Nucleotide-diphospho-sugar transferases"/>
    <property type="match status" value="1"/>
</dbReference>
<dbReference type="EMBL" id="PUHZ01000022">
    <property type="protein sequence ID" value="PQO43897.1"/>
    <property type="molecule type" value="Genomic_DNA"/>
</dbReference>
<protein>
    <recommendedName>
        <fullName evidence="1">Glycosyltransferase 2-like domain-containing protein</fullName>
    </recommendedName>
</protein>
<proteinExistence type="predicted"/>
<dbReference type="PANTHER" id="PTHR43685:SF2">
    <property type="entry name" value="GLYCOSYLTRANSFERASE 2-LIKE DOMAIN-CONTAINING PROTEIN"/>
    <property type="match status" value="1"/>
</dbReference>
<reference evidence="2 3" key="1">
    <citation type="submission" date="2018-02" db="EMBL/GenBank/DDBJ databases">
        <title>Comparative genomes isolates from brazilian mangrove.</title>
        <authorList>
            <person name="Araujo J.E."/>
            <person name="Taketani R.G."/>
            <person name="Silva M.C.P."/>
            <person name="Loureco M.V."/>
            <person name="Andreote F.D."/>
        </authorList>
    </citation>
    <scope>NUCLEOTIDE SEQUENCE [LARGE SCALE GENOMIC DNA]</scope>
    <source>
        <strain evidence="2 3">Nap-Phe MGV</strain>
    </source>
</reference>
<dbReference type="OrthoDB" id="9772170at2"/>
<dbReference type="InterPro" id="IPR050834">
    <property type="entry name" value="Glycosyltransf_2"/>
</dbReference>
<organism evidence="2 3">
    <name type="scientific">Blastopirellula marina</name>
    <dbReference type="NCBI Taxonomy" id="124"/>
    <lineage>
        <taxon>Bacteria</taxon>
        <taxon>Pseudomonadati</taxon>
        <taxon>Planctomycetota</taxon>
        <taxon>Planctomycetia</taxon>
        <taxon>Pirellulales</taxon>
        <taxon>Pirellulaceae</taxon>
        <taxon>Blastopirellula</taxon>
    </lineage>
</organism>
<dbReference type="InterPro" id="IPR001173">
    <property type="entry name" value="Glyco_trans_2-like"/>
</dbReference>
<name>A0A2S8GHK1_9BACT</name>
<evidence type="ECO:0000313" key="3">
    <source>
        <dbReference type="Proteomes" id="UP000237819"/>
    </source>
</evidence>
<comment type="caution">
    <text evidence="2">The sequence shown here is derived from an EMBL/GenBank/DDBJ whole genome shotgun (WGS) entry which is preliminary data.</text>
</comment>